<keyword evidence="5" id="KW-0521">NADP</keyword>
<dbReference type="PANTHER" id="PTHR46028">
    <property type="entry name" value="KYNURENINE 3-MONOOXYGENASE"/>
    <property type="match status" value="1"/>
</dbReference>
<dbReference type="EMBL" id="VSFG01000010">
    <property type="protein sequence ID" value="TYB41481.1"/>
    <property type="molecule type" value="Genomic_DNA"/>
</dbReference>
<feature type="transmembrane region" description="Helical" evidence="9">
    <location>
        <begin position="419"/>
        <end position="437"/>
    </location>
</feature>
<keyword evidence="7 11" id="KW-0503">Monooxygenase</keyword>
<dbReference type="GO" id="GO:0070189">
    <property type="term" value="P:kynurenine metabolic process"/>
    <property type="evidence" value="ECO:0007669"/>
    <property type="project" value="TreeGrafter"/>
</dbReference>
<protein>
    <submittedName>
        <fullName evidence="11">FAD-dependent monooxygenase</fullName>
    </submittedName>
</protein>
<evidence type="ECO:0000256" key="1">
    <source>
        <dbReference type="ARBA" id="ARBA00001974"/>
    </source>
</evidence>
<comment type="cofactor">
    <cofactor evidence="1">
        <name>FAD</name>
        <dbReference type="ChEBI" id="CHEBI:57692"/>
    </cofactor>
</comment>
<gene>
    <name evidence="11" type="ORF">FXF69_35815</name>
</gene>
<organism evidence="11 12">
    <name type="scientific">Actinomadura chibensis</name>
    <dbReference type="NCBI Taxonomy" id="392828"/>
    <lineage>
        <taxon>Bacteria</taxon>
        <taxon>Bacillati</taxon>
        <taxon>Actinomycetota</taxon>
        <taxon>Actinomycetes</taxon>
        <taxon>Streptosporangiales</taxon>
        <taxon>Thermomonosporaceae</taxon>
        <taxon>Actinomadura</taxon>
    </lineage>
</organism>
<dbReference type="GO" id="GO:0071949">
    <property type="term" value="F:FAD binding"/>
    <property type="evidence" value="ECO:0007669"/>
    <property type="project" value="InterPro"/>
</dbReference>
<reference evidence="11 12" key="1">
    <citation type="submission" date="2019-08" db="EMBL/GenBank/DDBJ databases">
        <title>Actinomadura sp. nov. CYP1-5 isolated from mountain soil.</title>
        <authorList>
            <person name="Songsumanus A."/>
            <person name="Kuncharoen N."/>
            <person name="Kudo T."/>
            <person name="Yuki M."/>
            <person name="Igarashi Y."/>
            <person name="Tanasupawat S."/>
        </authorList>
    </citation>
    <scope>NUCLEOTIDE SEQUENCE [LARGE SCALE GENOMIC DNA]</scope>
    <source>
        <strain evidence="11 12">JCM 14158</strain>
    </source>
</reference>
<dbReference type="GO" id="GO:0004502">
    <property type="term" value="F:kynurenine 3-monooxygenase activity"/>
    <property type="evidence" value="ECO:0007669"/>
    <property type="project" value="UniProtKB-EC"/>
</dbReference>
<comment type="caution">
    <text evidence="11">The sequence shown here is derived from an EMBL/GenBank/DDBJ whole genome shotgun (WGS) entry which is preliminary data.</text>
</comment>
<dbReference type="InterPro" id="IPR036188">
    <property type="entry name" value="FAD/NAD-bd_sf"/>
</dbReference>
<dbReference type="STRING" id="1220554.GCA_001552135_01504"/>
<comment type="catalytic activity">
    <reaction evidence="8">
        <text>L-kynurenine + NADPH + O2 + H(+) = 3-hydroxy-L-kynurenine + NADP(+) + H2O</text>
        <dbReference type="Rhea" id="RHEA:20545"/>
        <dbReference type="ChEBI" id="CHEBI:15377"/>
        <dbReference type="ChEBI" id="CHEBI:15378"/>
        <dbReference type="ChEBI" id="CHEBI:15379"/>
        <dbReference type="ChEBI" id="CHEBI:57783"/>
        <dbReference type="ChEBI" id="CHEBI:57959"/>
        <dbReference type="ChEBI" id="CHEBI:58125"/>
        <dbReference type="ChEBI" id="CHEBI:58349"/>
        <dbReference type="EC" id="1.14.13.9"/>
    </reaction>
</comment>
<dbReference type="InterPro" id="IPR002938">
    <property type="entry name" value="FAD-bd"/>
</dbReference>
<keyword evidence="9" id="KW-1133">Transmembrane helix</keyword>
<keyword evidence="12" id="KW-1185">Reference proteome</keyword>
<keyword evidence="2" id="KW-0285">Flavoprotein</keyword>
<keyword evidence="9" id="KW-0472">Membrane</keyword>
<dbReference type="AlphaFoldDB" id="A0A5D0NAZ2"/>
<evidence type="ECO:0000313" key="12">
    <source>
        <dbReference type="Proteomes" id="UP000323380"/>
    </source>
</evidence>
<keyword evidence="9" id="KW-0812">Transmembrane</keyword>
<name>A0A5D0NAZ2_9ACTN</name>
<dbReference type="RefSeq" id="WP_067886874.1">
    <property type="nucleotide sequence ID" value="NZ_VSFG01000010.1"/>
</dbReference>
<evidence type="ECO:0000256" key="3">
    <source>
        <dbReference type="ARBA" id="ARBA00022642"/>
    </source>
</evidence>
<dbReference type="Pfam" id="PF01494">
    <property type="entry name" value="FAD_binding_3"/>
    <property type="match status" value="1"/>
</dbReference>
<evidence type="ECO:0000256" key="8">
    <source>
        <dbReference type="ARBA" id="ARBA00047818"/>
    </source>
</evidence>
<dbReference type="Proteomes" id="UP000323380">
    <property type="component" value="Unassembled WGS sequence"/>
</dbReference>
<dbReference type="FunFam" id="3.50.50.60:FF:000185">
    <property type="entry name" value="Kynurenine 3-monooxygenase"/>
    <property type="match status" value="1"/>
</dbReference>
<dbReference type="PANTHER" id="PTHR46028:SF2">
    <property type="entry name" value="KYNURENINE 3-MONOOXYGENASE"/>
    <property type="match status" value="1"/>
</dbReference>
<evidence type="ECO:0000259" key="10">
    <source>
        <dbReference type="Pfam" id="PF01494"/>
    </source>
</evidence>
<dbReference type="PROSITE" id="PS51257">
    <property type="entry name" value="PROKAR_LIPOPROTEIN"/>
    <property type="match status" value="1"/>
</dbReference>
<evidence type="ECO:0000256" key="2">
    <source>
        <dbReference type="ARBA" id="ARBA00022630"/>
    </source>
</evidence>
<keyword evidence="4" id="KW-0274">FAD</keyword>
<evidence type="ECO:0000256" key="4">
    <source>
        <dbReference type="ARBA" id="ARBA00022827"/>
    </source>
</evidence>
<evidence type="ECO:0000256" key="9">
    <source>
        <dbReference type="SAM" id="Phobius"/>
    </source>
</evidence>
<keyword evidence="6" id="KW-0560">Oxidoreductase</keyword>
<dbReference type="SUPFAM" id="SSF51905">
    <property type="entry name" value="FAD/NAD(P)-binding domain"/>
    <property type="match status" value="1"/>
</dbReference>
<dbReference type="Gene3D" id="3.50.50.60">
    <property type="entry name" value="FAD/NAD(P)-binding domain"/>
    <property type="match status" value="1"/>
</dbReference>
<accession>A0A5D0NAZ2</accession>
<evidence type="ECO:0000256" key="7">
    <source>
        <dbReference type="ARBA" id="ARBA00023033"/>
    </source>
</evidence>
<dbReference type="PRINTS" id="PR00420">
    <property type="entry name" value="RNGMNOXGNASE"/>
</dbReference>
<proteinExistence type="predicted"/>
<evidence type="ECO:0000256" key="6">
    <source>
        <dbReference type="ARBA" id="ARBA00023002"/>
    </source>
</evidence>
<feature type="domain" description="FAD-binding" evidence="10">
    <location>
        <begin position="15"/>
        <end position="354"/>
    </location>
</feature>
<dbReference type="GO" id="GO:0019363">
    <property type="term" value="P:pyridine nucleotide biosynthetic process"/>
    <property type="evidence" value="ECO:0007669"/>
    <property type="project" value="UniProtKB-KW"/>
</dbReference>
<keyword evidence="3" id="KW-0662">Pyridine nucleotide biosynthesis</keyword>
<sequence>MARDGSAAAAGGERVAIVGAGLAGCLLAVLLGRRGVPVTVYERRPDPRIAGAERGRSINLAISARGLAALEQVGLRDHALKQALPMHGRMVHPAHGAQNFQPYSADGERAINSISRAELNRALLETADGTPGVTLRFSERVTGVDVDAGTVLLEGADPEPADVVLAGDGAYSAVRRSLKLDEDADFLAHGYKELTIPPRDGGFALDPDALHIWPRGTSMMIALPNLDRSFTCTLFWDKDDFAALDTPEKVTARFEAEYPDVAGLIPDLVDDFAHNPVGSLVTVRCWPWTRYGDGAVVALLGDAAHAIVPFFGQGANCAFEDCIEIDRCLTETGGDWARALSLYQERRKANTDAIAEMALDNFVEMRDRVSSRVYRAKQAATHALERRLAGRYVSRYELVSFSTVPYAEIPARIRRQNRVLGLAVAGAAGALGLAGVLRRRRTPRRG</sequence>
<evidence type="ECO:0000256" key="5">
    <source>
        <dbReference type="ARBA" id="ARBA00022857"/>
    </source>
</evidence>
<evidence type="ECO:0000313" key="11">
    <source>
        <dbReference type="EMBL" id="TYB41481.1"/>
    </source>
</evidence>